<comment type="caution">
    <text evidence="3">The sequence shown here is derived from an EMBL/GenBank/DDBJ whole genome shotgun (WGS) entry which is preliminary data.</text>
</comment>
<feature type="non-terminal residue" evidence="3">
    <location>
        <position position="1"/>
    </location>
</feature>
<dbReference type="GO" id="GO:0008270">
    <property type="term" value="F:zinc ion binding"/>
    <property type="evidence" value="ECO:0007669"/>
    <property type="project" value="UniProtKB-KW"/>
</dbReference>
<organism evidence="3 4">
    <name type="scientific">Quercus rubra</name>
    <name type="common">Northern red oak</name>
    <name type="synonym">Quercus borealis</name>
    <dbReference type="NCBI Taxonomy" id="3512"/>
    <lineage>
        <taxon>Eukaryota</taxon>
        <taxon>Viridiplantae</taxon>
        <taxon>Streptophyta</taxon>
        <taxon>Embryophyta</taxon>
        <taxon>Tracheophyta</taxon>
        <taxon>Spermatophyta</taxon>
        <taxon>Magnoliopsida</taxon>
        <taxon>eudicotyledons</taxon>
        <taxon>Gunneridae</taxon>
        <taxon>Pentapetalae</taxon>
        <taxon>rosids</taxon>
        <taxon>fabids</taxon>
        <taxon>Fagales</taxon>
        <taxon>Fagaceae</taxon>
        <taxon>Quercus</taxon>
    </lineage>
</organism>
<proteinExistence type="predicted"/>
<dbReference type="PANTHER" id="PTHR31065">
    <property type="entry name" value="PLATZ TRANSCRIPTION FACTOR FAMILY PROTEIN"/>
    <property type="match status" value="1"/>
</dbReference>
<feature type="domain" description="B box-type" evidence="2">
    <location>
        <begin position="22"/>
        <end position="60"/>
    </location>
</feature>
<name>A0AAN7FW87_QUERU</name>
<dbReference type="EMBL" id="JAXUIC010000003">
    <property type="protein sequence ID" value="KAK4596819.1"/>
    <property type="molecule type" value="Genomic_DNA"/>
</dbReference>
<evidence type="ECO:0000259" key="2">
    <source>
        <dbReference type="PROSITE" id="PS50119"/>
    </source>
</evidence>
<keyword evidence="1" id="KW-0479">Metal-binding</keyword>
<evidence type="ECO:0000256" key="1">
    <source>
        <dbReference type="PROSITE-ProRule" id="PRU00024"/>
    </source>
</evidence>
<reference evidence="3 4" key="1">
    <citation type="journal article" date="2023" name="G3 (Bethesda)">
        <title>A haplotype-resolved chromosome-scale genome for Quercus rubra L. provides insights into the genetics of adaptive traits for red oak species.</title>
        <authorList>
            <person name="Kapoor B."/>
            <person name="Jenkins J."/>
            <person name="Schmutz J."/>
            <person name="Zhebentyayeva T."/>
            <person name="Kuelheim C."/>
            <person name="Coggeshall M."/>
            <person name="Heim C."/>
            <person name="Lasky J.R."/>
            <person name="Leites L."/>
            <person name="Islam-Faridi N."/>
            <person name="Romero-Severson J."/>
            <person name="DeLeo V.L."/>
            <person name="Lucas S.M."/>
            <person name="Lazic D."/>
            <person name="Gailing O."/>
            <person name="Carlson J."/>
            <person name="Staton M."/>
        </authorList>
    </citation>
    <scope>NUCLEOTIDE SEQUENCE [LARGE SCALE GENOMIC DNA]</scope>
    <source>
        <strain evidence="3">Pseudo-F2</strain>
    </source>
</reference>
<dbReference type="InterPro" id="IPR000315">
    <property type="entry name" value="Znf_B-box"/>
</dbReference>
<keyword evidence="4" id="KW-1185">Reference proteome</keyword>
<dbReference type="PROSITE" id="PS50119">
    <property type="entry name" value="ZF_BBOX"/>
    <property type="match status" value="1"/>
</dbReference>
<evidence type="ECO:0000313" key="4">
    <source>
        <dbReference type="Proteomes" id="UP001324115"/>
    </source>
</evidence>
<dbReference type="Proteomes" id="UP001324115">
    <property type="component" value="Unassembled WGS sequence"/>
</dbReference>
<keyword evidence="1" id="KW-0862">Zinc</keyword>
<keyword evidence="1" id="KW-0863">Zinc-finger</keyword>
<evidence type="ECO:0000313" key="3">
    <source>
        <dbReference type="EMBL" id="KAK4596819.1"/>
    </source>
</evidence>
<dbReference type="Pfam" id="PF04640">
    <property type="entry name" value="PLATZ"/>
    <property type="match status" value="1"/>
</dbReference>
<gene>
    <name evidence="3" type="ORF">RGQ29_014732</name>
</gene>
<dbReference type="InterPro" id="IPR006734">
    <property type="entry name" value="PLATZ"/>
</dbReference>
<dbReference type="SUPFAM" id="SSF57845">
    <property type="entry name" value="B-box zinc-binding domain"/>
    <property type="match status" value="1"/>
</dbReference>
<protein>
    <recommendedName>
        <fullName evidence="2">B box-type domain-containing protein</fullName>
    </recommendedName>
</protein>
<accession>A0AAN7FW87</accession>
<sequence length="184" mass="21630">KSCVGIPPWLHDMYNGIYFSPCIMHQNAKKNDLDHFCIDCRRSLCSNCLYAHIHHNYVKIRRYVYNDVINRQDLRNLFNCSGIQSYHTNGAKVVFLKPKTHRHDQQQKQSNLKDHRCTISNRTPQDNSLYCSVACKVLALHDNQTNEKNEDLDNVTFGDRKYLAESSKRRKLRRKAAPMRSPMF</sequence>
<dbReference type="PANTHER" id="PTHR31065:SF53">
    <property type="entry name" value="B BOX-TYPE DOMAIN-CONTAINING PROTEIN"/>
    <property type="match status" value="1"/>
</dbReference>
<dbReference type="AlphaFoldDB" id="A0AAN7FW87"/>